<dbReference type="AlphaFoldDB" id="A0A177JUH7"/>
<comment type="caution">
    <text evidence="1">The sequence shown here is derived from an EMBL/GenBank/DDBJ whole genome shotgun (WGS) entry which is preliminary data.</text>
</comment>
<organism evidence="1 2">
    <name type="scientific">Sphingobium yanoikuyae</name>
    <name type="common">Sphingomonas yanoikuyae</name>
    <dbReference type="NCBI Taxonomy" id="13690"/>
    <lineage>
        <taxon>Bacteria</taxon>
        <taxon>Pseudomonadati</taxon>
        <taxon>Pseudomonadota</taxon>
        <taxon>Alphaproteobacteria</taxon>
        <taxon>Sphingomonadales</taxon>
        <taxon>Sphingomonadaceae</taxon>
        <taxon>Sphingobium</taxon>
    </lineage>
</organism>
<protein>
    <submittedName>
        <fullName evidence="1">Uncharacterized protein</fullName>
    </submittedName>
</protein>
<dbReference type="Proteomes" id="UP000077262">
    <property type="component" value="Unassembled WGS sequence"/>
</dbReference>
<accession>A0A177JUH7</accession>
<evidence type="ECO:0000313" key="2">
    <source>
        <dbReference type="Proteomes" id="UP000077262"/>
    </source>
</evidence>
<reference evidence="1 2" key="1">
    <citation type="submission" date="2016-02" db="EMBL/GenBank/DDBJ databases">
        <authorList>
            <person name="Wen L."/>
            <person name="He K."/>
            <person name="Yang H."/>
        </authorList>
    </citation>
    <scope>NUCLEOTIDE SEQUENCE [LARGE SCALE GENOMIC DNA]</scope>
    <source>
        <strain evidence="1 2">CD09_2</strain>
    </source>
</reference>
<proteinExistence type="predicted"/>
<evidence type="ECO:0000313" key="1">
    <source>
        <dbReference type="EMBL" id="OAH43985.1"/>
    </source>
</evidence>
<gene>
    <name evidence="1" type="ORF">AX777_12890</name>
</gene>
<dbReference type="EMBL" id="LSTR01000032">
    <property type="protein sequence ID" value="OAH43985.1"/>
    <property type="molecule type" value="Genomic_DNA"/>
</dbReference>
<name>A0A177JUH7_SPHYA</name>
<sequence>MIDHSRQISQNIGGGYAQHRNALRRQPMGSGRIMAQGIRPVMAAAVQFDGQSNDRAVEIQDIDAGWMLATEFEAVRALAQRLPQQPFRQRHLAAQLARAFHRSDWSGQHGSCPSTVLRTVPLPVPGRNI</sequence>